<comment type="caution">
    <text evidence="2">The sequence shown here is derived from an EMBL/GenBank/DDBJ whole genome shotgun (WGS) entry which is preliminary data.</text>
</comment>
<evidence type="ECO:0000313" key="3">
    <source>
        <dbReference type="Proteomes" id="UP000007820"/>
    </source>
</evidence>
<dbReference type="AlphaFoldDB" id="F9D4L0"/>
<protein>
    <submittedName>
        <fullName evidence="2">Uncharacterized protein</fullName>
    </submittedName>
</protein>
<reference evidence="2 3" key="1">
    <citation type="submission" date="2011-04" db="EMBL/GenBank/DDBJ databases">
        <authorList>
            <person name="Muzny D."/>
            <person name="Qin X."/>
            <person name="Deng J."/>
            <person name="Jiang H."/>
            <person name="Liu Y."/>
            <person name="Qu J."/>
            <person name="Song X.-Z."/>
            <person name="Zhang L."/>
            <person name="Thornton R."/>
            <person name="Coyle M."/>
            <person name="Francisco L."/>
            <person name="Jackson L."/>
            <person name="Javaid M."/>
            <person name="Korchina V."/>
            <person name="Kovar C."/>
            <person name="Mata R."/>
            <person name="Mathew T."/>
            <person name="Ngo R."/>
            <person name="Nguyen L."/>
            <person name="Nguyen N."/>
            <person name="Okwuonu G."/>
            <person name="Ongeri F."/>
            <person name="Pham C."/>
            <person name="Simmons D."/>
            <person name="Wilczek-Boney K."/>
            <person name="Hale W."/>
            <person name="Jakkamsetti A."/>
            <person name="Pham P."/>
            <person name="Ruth R."/>
            <person name="San Lucas F."/>
            <person name="Warren J."/>
            <person name="Zhang J."/>
            <person name="Zhao Z."/>
            <person name="Zhou C."/>
            <person name="Zhu D."/>
            <person name="Lee S."/>
            <person name="Bess C."/>
            <person name="Blankenburg K."/>
            <person name="Forbes L."/>
            <person name="Fu Q."/>
            <person name="Gubbala S."/>
            <person name="Hirani K."/>
            <person name="Jayaseelan J.C."/>
            <person name="Lara F."/>
            <person name="Munidasa M."/>
            <person name="Palculict T."/>
            <person name="Patil S."/>
            <person name="Pu L.-L."/>
            <person name="Saada N."/>
            <person name="Tang L."/>
            <person name="Weissenberger G."/>
            <person name="Zhu Y."/>
            <person name="Hemphill L."/>
            <person name="Shang Y."/>
            <person name="Youmans B."/>
            <person name="Ayvaz T."/>
            <person name="Ross M."/>
            <person name="Santibanez J."/>
            <person name="Aqrawi P."/>
            <person name="Gross S."/>
            <person name="Joshi V."/>
            <person name="Fowler G."/>
            <person name="Nazareth L."/>
            <person name="Reid J."/>
            <person name="Worley K."/>
            <person name="Petrosino J."/>
            <person name="Highlander S."/>
            <person name="Gibbs R."/>
        </authorList>
    </citation>
    <scope>NUCLEOTIDE SEQUENCE [LARGE SCALE GENOMIC DNA]</scope>
    <source>
        <strain evidence="2 3">DSM 3688</strain>
    </source>
</reference>
<dbReference type="Proteomes" id="UP000007820">
    <property type="component" value="Unassembled WGS sequence"/>
</dbReference>
<evidence type="ECO:0000313" key="2">
    <source>
        <dbReference type="EMBL" id="EGQ13762.1"/>
    </source>
</evidence>
<accession>F9D4L0</accession>
<feature type="compositionally biased region" description="Polar residues" evidence="1">
    <location>
        <begin position="1"/>
        <end position="20"/>
    </location>
</feature>
<sequence>MNTPSSQGDNGVTESGQEPGSTGMRPERPDGRPARQAHSNSRSQA</sequence>
<organism evidence="2 3">
    <name type="scientific">Prevotella dentalis (strain ATCC 49559 / DSM 3688 / JCM 13448 / NCTC 12043 / ES 2772)</name>
    <name type="common">Mitsuokella dentalis</name>
    <dbReference type="NCBI Taxonomy" id="908937"/>
    <lineage>
        <taxon>Bacteria</taxon>
        <taxon>Pseudomonadati</taxon>
        <taxon>Bacteroidota</taxon>
        <taxon>Bacteroidia</taxon>
        <taxon>Bacteroidales</taxon>
        <taxon>Prevotellaceae</taxon>
        <taxon>Prevotella</taxon>
    </lineage>
</organism>
<feature type="region of interest" description="Disordered" evidence="1">
    <location>
        <begin position="1"/>
        <end position="45"/>
    </location>
</feature>
<gene>
    <name evidence="2" type="ORF">HMPREF9136_1788</name>
</gene>
<dbReference type="EMBL" id="AFPW01000026">
    <property type="protein sequence ID" value="EGQ13762.1"/>
    <property type="molecule type" value="Genomic_DNA"/>
</dbReference>
<evidence type="ECO:0000256" key="1">
    <source>
        <dbReference type="SAM" id="MobiDB-lite"/>
    </source>
</evidence>
<proteinExistence type="predicted"/>
<name>F9D4L0_PREDD</name>